<proteinExistence type="predicted"/>
<evidence type="ECO:0000259" key="1">
    <source>
        <dbReference type="PROSITE" id="PS51186"/>
    </source>
</evidence>
<gene>
    <name evidence="2" type="ORF">EA58_03505</name>
</gene>
<evidence type="ECO:0000313" key="2">
    <source>
        <dbReference type="EMBL" id="KDM92836.1"/>
    </source>
</evidence>
<dbReference type="CDD" id="cd04301">
    <property type="entry name" value="NAT_SF"/>
    <property type="match status" value="1"/>
</dbReference>
<keyword evidence="3" id="KW-1185">Reference proteome</keyword>
<sequence length="187" mass="21244">MELQLATEHNLDGFFAYLDKHLRENGLGSTPLFQPVSVEASKLTPELEQRFRLAVPREINDLGWRKLFVATKSDAVIGHIDIRPYPDRHTEHRVLLGMGVDAVVRGQGLGTQLITFLIDWVRTHTAIEYIDLWVLSENHAAKALYRKCGFIKCGEIEDKFRIDGKSHAYTMMSLTVNRKVSVADVAR</sequence>
<dbReference type="Gene3D" id="3.40.630.30">
    <property type="match status" value="1"/>
</dbReference>
<comment type="caution">
    <text evidence="2">The sequence shown here is derived from an EMBL/GenBank/DDBJ whole genome shotgun (WGS) entry which is preliminary data.</text>
</comment>
<dbReference type="PANTHER" id="PTHR43617:SF34">
    <property type="entry name" value="PUTATIVE-RELATED"/>
    <property type="match status" value="1"/>
</dbReference>
<dbReference type="InterPro" id="IPR050276">
    <property type="entry name" value="MshD_Acetyltransferase"/>
</dbReference>
<dbReference type="SUPFAM" id="SSF55729">
    <property type="entry name" value="Acyl-CoA N-acyltransferases (Nat)"/>
    <property type="match status" value="1"/>
</dbReference>
<dbReference type="PROSITE" id="PS51186">
    <property type="entry name" value="GNAT"/>
    <property type="match status" value="1"/>
</dbReference>
<accession>A0A066RUQ6</accession>
<dbReference type="Pfam" id="PF00583">
    <property type="entry name" value="Acetyltransf_1"/>
    <property type="match status" value="1"/>
</dbReference>
<organism evidence="2 3">
    <name type="scientific">Photobacterium galatheae</name>
    <dbReference type="NCBI Taxonomy" id="1654360"/>
    <lineage>
        <taxon>Bacteria</taxon>
        <taxon>Pseudomonadati</taxon>
        <taxon>Pseudomonadota</taxon>
        <taxon>Gammaproteobacteria</taxon>
        <taxon>Vibrionales</taxon>
        <taxon>Vibrionaceae</taxon>
        <taxon>Photobacterium</taxon>
    </lineage>
</organism>
<feature type="domain" description="N-acetyltransferase" evidence="1">
    <location>
        <begin position="1"/>
        <end position="177"/>
    </location>
</feature>
<dbReference type="STRING" id="1654360.EA58_03505"/>
<dbReference type="InterPro" id="IPR000182">
    <property type="entry name" value="GNAT_dom"/>
</dbReference>
<dbReference type="Proteomes" id="UP000027192">
    <property type="component" value="Unassembled WGS sequence"/>
</dbReference>
<dbReference type="PANTHER" id="PTHR43617">
    <property type="entry name" value="L-AMINO ACID N-ACETYLTRANSFERASE"/>
    <property type="match status" value="1"/>
</dbReference>
<dbReference type="OrthoDB" id="336415at2"/>
<dbReference type="EMBL" id="JMIB01000005">
    <property type="protein sequence ID" value="KDM92836.1"/>
    <property type="molecule type" value="Genomic_DNA"/>
</dbReference>
<name>A0A066RUQ6_9GAMM</name>
<dbReference type="AlphaFoldDB" id="A0A066RUQ6"/>
<protein>
    <recommendedName>
        <fullName evidence="1">N-acetyltransferase domain-containing protein</fullName>
    </recommendedName>
</protein>
<evidence type="ECO:0000313" key="3">
    <source>
        <dbReference type="Proteomes" id="UP000027192"/>
    </source>
</evidence>
<dbReference type="GO" id="GO:0016747">
    <property type="term" value="F:acyltransferase activity, transferring groups other than amino-acyl groups"/>
    <property type="evidence" value="ECO:0007669"/>
    <property type="project" value="InterPro"/>
</dbReference>
<dbReference type="InterPro" id="IPR016181">
    <property type="entry name" value="Acyl_CoA_acyltransferase"/>
</dbReference>
<reference evidence="2 3" key="1">
    <citation type="submission" date="2014-04" db="EMBL/GenBank/DDBJ databases">
        <title>Draft genome sequence of Photobacterium halotolerans S2753: a solonamide, ngercheumicin and holomycin producer.</title>
        <authorList>
            <person name="Machado H.R."/>
            <person name="Gram L."/>
        </authorList>
    </citation>
    <scope>NUCLEOTIDE SEQUENCE [LARGE SCALE GENOMIC DNA]</scope>
    <source>
        <strain evidence="2 3">S2753</strain>
    </source>
</reference>